<feature type="domain" description="Amidohydrolase-related" evidence="7">
    <location>
        <begin position="56"/>
        <end position="468"/>
    </location>
</feature>
<dbReference type="NCBIfam" id="TIGR02033">
    <property type="entry name" value="D-hydantoinase"/>
    <property type="match status" value="1"/>
</dbReference>
<protein>
    <recommendedName>
        <fullName evidence="6">dihydropyrimidinase</fullName>
        <ecNumber evidence="6">3.5.2.2</ecNumber>
    </recommendedName>
</protein>
<sequence length="508" mass="56016">MGSVALPSTFDVLLRNANVNGDYICDIGIQGGIITAIGMHLQAFEDTEVIDCEYAVVTPGGVDGHVHLSQDRSPRAKEAGYVAADTITTGTRSAVAGGTTTVLLFAEQSRGESVATQVANYHVVARELGSYADYGFHTIITDPTTKVLEEELPVLARSGGITSMKLFLTYKHMRLSDAQFLRALAAARSLDMVALVHAENGDLVDFFTEQLEELGLTQTQYKAVAHPASAEAEAVNRAVTFSSVMDTPMLIVHVSVQESMTVIRRAQTSLRPVFAETCPQYLLLGKKRLSEEHFCGAKYICSPPLRSDPEDVEAIWRGIVNGTFTIFSSDHCPYRFNDPQGKQLGLTHHHDGSITERFTQVPNGLPGVETRLPLLFSEGVLKRKCISVKRFVELTSENPAKLYGLYPKKGTIQIGSDADIVIWHPLSTFVPRRLVHDRDLHDNCDYSPYEGIEFWNWPQRTLLRGKTVFLDGQIVAKNGVGQFVPRQGCGMPYIKRMEGEWDVLNAAV</sequence>
<dbReference type="PANTHER" id="PTHR11647:SF1">
    <property type="entry name" value="COLLAPSIN RESPONSE MEDIATOR PROTEIN"/>
    <property type="match status" value="1"/>
</dbReference>
<evidence type="ECO:0000256" key="4">
    <source>
        <dbReference type="ARBA" id="ARBA00022801"/>
    </source>
</evidence>
<dbReference type="InterPro" id="IPR011059">
    <property type="entry name" value="Metal-dep_hydrolase_composite"/>
</dbReference>
<evidence type="ECO:0000256" key="6">
    <source>
        <dbReference type="ARBA" id="ARBA00039113"/>
    </source>
</evidence>
<dbReference type="SUPFAM" id="SSF51556">
    <property type="entry name" value="Metallo-dependent hydrolases"/>
    <property type="match status" value="1"/>
</dbReference>
<dbReference type="CDD" id="cd01314">
    <property type="entry name" value="D-HYD"/>
    <property type="match status" value="1"/>
</dbReference>
<dbReference type="Gene3D" id="3.20.20.140">
    <property type="entry name" value="Metal-dependent hydrolases"/>
    <property type="match status" value="1"/>
</dbReference>
<proteinExistence type="inferred from homology"/>
<dbReference type="InterPro" id="IPR011778">
    <property type="entry name" value="Hydantoinase/dihydroPyrase"/>
</dbReference>
<reference evidence="8 9" key="1">
    <citation type="submission" date="2024-01" db="EMBL/GenBank/DDBJ databases">
        <authorList>
            <person name="Allen C."/>
            <person name="Tagirdzhanova G."/>
        </authorList>
    </citation>
    <scope>NUCLEOTIDE SEQUENCE [LARGE SCALE GENOMIC DNA]</scope>
</reference>
<evidence type="ECO:0000259" key="7">
    <source>
        <dbReference type="Pfam" id="PF01979"/>
    </source>
</evidence>
<dbReference type="InterPro" id="IPR032466">
    <property type="entry name" value="Metal_Hydrolase"/>
</dbReference>
<evidence type="ECO:0000256" key="1">
    <source>
        <dbReference type="ARBA" id="ARBA00001947"/>
    </source>
</evidence>
<evidence type="ECO:0000256" key="3">
    <source>
        <dbReference type="ARBA" id="ARBA00022723"/>
    </source>
</evidence>
<dbReference type="EMBL" id="CAWUHD010000108">
    <property type="protein sequence ID" value="CAK7232058.1"/>
    <property type="molecule type" value="Genomic_DNA"/>
</dbReference>
<name>A0ABP0CJC9_9PEZI</name>
<comment type="similarity">
    <text evidence="2">Belongs to the metallo-dependent hydrolases superfamily. Hydantoinase/dihydropyrimidinase family.</text>
</comment>
<dbReference type="Gene3D" id="2.30.40.10">
    <property type="entry name" value="Urease, subunit C, domain 1"/>
    <property type="match status" value="1"/>
</dbReference>
<organism evidence="8 9">
    <name type="scientific">Sporothrix eucalyptigena</name>
    <dbReference type="NCBI Taxonomy" id="1812306"/>
    <lineage>
        <taxon>Eukaryota</taxon>
        <taxon>Fungi</taxon>
        <taxon>Dikarya</taxon>
        <taxon>Ascomycota</taxon>
        <taxon>Pezizomycotina</taxon>
        <taxon>Sordariomycetes</taxon>
        <taxon>Sordariomycetidae</taxon>
        <taxon>Ophiostomatales</taxon>
        <taxon>Ophiostomataceae</taxon>
        <taxon>Sporothrix</taxon>
    </lineage>
</organism>
<evidence type="ECO:0000313" key="9">
    <source>
        <dbReference type="Proteomes" id="UP001642482"/>
    </source>
</evidence>
<dbReference type="Proteomes" id="UP001642482">
    <property type="component" value="Unassembled WGS sequence"/>
</dbReference>
<dbReference type="SUPFAM" id="SSF51338">
    <property type="entry name" value="Composite domain of metallo-dependent hydrolases"/>
    <property type="match status" value="2"/>
</dbReference>
<dbReference type="InterPro" id="IPR050378">
    <property type="entry name" value="Metallo-dep_Hydrolases_sf"/>
</dbReference>
<accession>A0ABP0CJC9</accession>
<dbReference type="EC" id="3.5.2.2" evidence="6"/>
<evidence type="ECO:0000313" key="8">
    <source>
        <dbReference type="EMBL" id="CAK7232058.1"/>
    </source>
</evidence>
<dbReference type="Pfam" id="PF01979">
    <property type="entry name" value="Amidohydro_1"/>
    <property type="match status" value="1"/>
</dbReference>
<comment type="caution">
    <text evidence="8">The sequence shown here is derived from an EMBL/GenBank/DDBJ whole genome shotgun (WGS) entry which is preliminary data.</text>
</comment>
<gene>
    <name evidence="8" type="ORF">SEUCBS140593_008132</name>
</gene>
<evidence type="ECO:0000256" key="5">
    <source>
        <dbReference type="ARBA" id="ARBA00036696"/>
    </source>
</evidence>
<keyword evidence="9" id="KW-1185">Reference proteome</keyword>
<comment type="catalytic activity">
    <reaction evidence="5">
        <text>5,6-dihydrouracil + H2O = 3-(carbamoylamino)propanoate + H(+)</text>
        <dbReference type="Rhea" id="RHEA:16121"/>
        <dbReference type="ChEBI" id="CHEBI:11892"/>
        <dbReference type="ChEBI" id="CHEBI:15377"/>
        <dbReference type="ChEBI" id="CHEBI:15378"/>
        <dbReference type="ChEBI" id="CHEBI:15901"/>
        <dbReference type="EC" id="3.5.2.2"/>
    </reaction>
</comment>
<keyword evidence="3" id="KW-0479">Metal-binding</keyword>
<dbReference type="PANTHER" id="PTHR11647">
    <property type="entry name" value="HYDRANTOINASE/DIHYDROPYRIMIDINASE FAMILY MEMBER"/>
    <property type="match status" value="1"/>
</dbReference>
<keyword evidence="4" id="KW-0378">Hydrolase</keyword>
<evidence type="ECO:0000256" key="2">
    <source>
        <dbReference type="ARBA" id="ARBA00008829"/>
    </source>
</evidence>
<dbReference type="InterPro" id="IPR006680">
    <property type="entry name" value="Amidohydro-rel"/>
</dbReference>
<comment type="cofactor">
    <cofactor evidence="1">
        <name>Zn(2+)</name>
        <dbReference type="ChEBI" id="CHEBI:29105"/>
    </cofactor>
</comment>